<accession>A0A0J1GPS6</accession>
<evidence type="ECO:0000256" key="2">
    <source>
        <dbReference type="ARBA" id="ARBA00005658"/>
    </source>
</evidence>
<evidence type="ECO:0000256" key="1">
    <source>
        <dbReference type="ARBA" id="ARBA00004651"/>
    </source>
</evidence>
<evidence type="ECO:0000256" key="5">
    <source>
        <dbReference type="ARBA" id="ARBA00022692"/>
    </source>
</evidence>
<dbReference type="AlphaFoldDB" id="A0A0J1GPS6"/>
<dbReference type="Proteomes" id="UP000036426">
    <property type="component" value="Unassembled WGS sequence"/>
</dbReference>
<feature type="transmembrane region" description="Helical" evidence="8">
    <location>
        <begin position="88"/>
        <end position="107"/>
    </location>
</feature>
<keyword evidence="6 8" id="KW-1133">Transmembrane helix</keyword>
<feature type="transmembrane region" description="Helical" evidence="8">
    <location>
        <begin position="138"/>
        <end position="161"/>
    </location>
</feature>
<evidence type="ECO:0000256" key="6">
    <source>
        <dbReference type="ARBA" id="ARBA00022989"/>
    </source>
</evidence>
<feature type="transmembrane region" description="Helical" evidence="8">
    <location>
        <begin position="462"/>
        <end position="481"/>
    </location>
</feature>
<dbReference type="PANTHER" id="PTHR30047:SF7">
    <property type="entry name" value="HIGH-AFFINITY CHOLINE TRANSPORT PROTEIN"/>
    <property type="match status" value="1"/>
</dbReference>
<reference evidence="9 10" key="1">
    <citation type="submission" date="2015-05" db="EMBL/GenBank/DDBJ databases">
        <title>Photobacterium galathea sp. nov.</title>
        <authorList>
            <person name="Machado H."/>
            <person name="Gram L."/>
        </authorList>
    </citation>
    <scope>NUCLEOTIDE SEQUENCE [LARGE SCALE GENOMIC DNA]</scope>
    <source>
        <strain evidence="9 10">DSM 25995</strain>
    </source>
</reference>
<keyword evidence="7 8" id="KW-0472">Membrane</keyword>
<dbReference type="PANTHER" id="PTHR30047">
    <property type="entry name" value="HIGH-AFFINITY CHOLINE TRANSPORT PROTEIN-RELATED"/>
    <property type="match status" value="1"/>
</dbReference>
<comment type="subcellular location">
    <subcellularLocation>
        <location evidence="1">Cell membrane</location>
        <topology evidence="1">Multi-pass membrane protein</topology>
    </subcellularLocation>
</comment>
<feature type="transmembrane region" description="Helical" evidence="8">
    <location>
        <begin position="191"/>
        <end position="214"/>
    </location>
</feature>
<organism evidence="9 10">
    <name type="scientific">Photobacterium aphoticum</name>
    <dbReference type="NCBI Taxonomy" id="754436"/>
    <lineage>
        <taxon>Bacteria</taxon>
        <taxon>Pseudomonadati</taxon>
        <taxon>Pseudomonadota</taxon>
        <taxon>Gammaproteobacteria</taxon>
        <taxon>Vibrionales</taxon>
        <taxon>Vibrionaceae</taxon>
        <taxon>Photobacterium</taxon>
    </lineage>
</organism>
<dbReference type="GO" id="GO:0022857">
    <property type="term" value="F:transmembrane transporter activity"/>
    <property type="evidence" value="ECO:0007669"/>
    <property type="project" value="InterPro"/>
</dbReference>
<evidence type="ECO:0000256" key="8">
    <source>
        <dbReference type="SAM" id="Phobius"/>
    </source>
</evidence>
<feature type="transmembrane region" description="Helical" evidence="8">
    <location>
        <begin position="46"/>
        <end position="67"/>
    </location>
</feature>
<dbReference type="OrthoDB" id="9775735at2"/>
<protein>
    <submittedName>
        <fullName evidence="9">BCCT transporter</fullName>
    </submittedName>
</protein>
<dbReference type="Pfam" id="PF02028">
    <property type="entry name" value="BCCT"/>
    <property type="match status" value="1"/>
</dbReference>
<feature type="transmembrane region" description="Helical" evidence="8">
    <location>
        <begin position="493"/>
        <end position="511"/>
    </location>
</feature>
<evidence type="ECO:0000313" key="10">
    <source>
        <dbReference type="Proteomes" id="UP000036426"/>
    </source>
</evidence>
<dbReference type="GO" id="GO:0005886">
    <property type="term" value="C:plasma membrane"/>
    <property type="evidence" value="ECO:0007669"/>
    <property type="project" value="UniProtKB-SubCell"/>
</dbReference>
<dbReference type="InterPro" id="IPR000060">
    <property type="entry name" value="BCCT_transptr"/>
</dbReference>
<proteinExistence type="inferred from homology"/>
<feature type="transmembrane region" description="Helical" evidence="8">
    <location>
        <begin position="345"/>
        <end position="370"/>
    </location>
</feature>
<feature type="transmembrane region" description="Helical" evidence="8">
    <location>
        <begin position="260"/>
        <end position="280"/>
    </location>
</feature>
<keyword evidence="3" id="KW-0813">Transport</keyword>
<dbReference type="RefSeq" id="WP_047873202.1">
    <property type="nucleotide sequence ID" value="NZ_BMYC01000001.1"/>
</dbReference>
<feature type="transmembrane region" description="Helical" evidence="8">
    <location>
        <begin position="7"/>
        <end position="26"/>
    </location>
</feature>
<keyword evidence="5 8" id="KW-0812">Transmembrane</keyword>
<feature type="transmembrane region" description="Helical" evidence="8">
    <location>
        <begin position="315"/>
        <end position="333"/>
    </location>
</feature>
<evidence type="ECO:0000256" key="3">
    <source>
        <dbReference type="ARBA" id="ARBA00022448"/>
    </source>
</evidence>
<gene>
    <name evidence="9" type="ORF">ABT58_04765</name>
</gene>
<evidence type="ECO:0000313" key="9">
    <source>
        <dbReference type="EMBL" id="KLV01750.1"/>
    </source>
</evidence>
<sequence length="524" mass="56665">MKSLLRWRVFLPPMILLIAAVMASFIDLAGFLTVTTAINNWILNHFSWLFSSGGLLMVVTLLLALFTPLGRKRIGGEQATPMLTKWRWGAITICTTTAAGMLFWGTAEPLYHLYQPPVSLGMAAQSAPAAEFALSTMYLHWSVTPFAIYAVPALAFALAFYRKGGEFSLSSAIAPVLGNRMANRVGGGIDALAMFALVAGMASSLGTGALVLSSGVSKITGLDDNIFLLGVVIAVIMICFVASSVSGLQRGIARLSTINAIFFVTIAVMALVFGPTLTIIERSVDALGDYLATFVTRSLGVGFADTDNWPMSWTVFYWANWLSWAPIVALFLGKIAKGYTVRDFIIVNWCIPALFSILWMSIFSGTILTLDFEHNGAFYQLLNSSGPGAVIYGLLDQLPLSALLIMVFVAVAFLAYVTAADSNTEAIATLCMTKDVTEKKTINLQTYSVQLQSAAVKRRLKILWGVIIATIAWVMTAFSGIDGIKMMSNLGGFPALLVVLLMNFALLRAIFTSLKVRKEQVPAM</sequence>
<comment type="similarity">
    <text evidence="2">Belongs to the BCCT transporter (TC 2.A.15) family.</text>
</comment>
<feature type="transmembrane region" description="Helical" evidence="8">
    <location>
        <begin position="226"/>
        <end position="248"/>
    </location>
</feature>
<dbReference type="EMBL" id="LDOV01000010">
    <property type="protein sequence ID" value="KLV01750.1"/>
    <property type="molecule type" value="Genomic_DNA"/>
</dbReference>
<keyword evidence="4" id="KW-1003">Cell membrane</keyword>
<evidence type="ECO:0000256" key="7">
    <source>
        <dbReference type="ARBA" id="ARBA00023136"/>
    </source>
</evidence>
<dbReference type="PATRIC" id="fig|754436.4.peg.1014"/>
<comment type="caution">
    <text evidence="9">The sequence shown here is derived from an EMBL/GenBank/DDBJ whole genome shotgun (WGS) entry which is preliminary data.</text>
</comment>
<keyword evidence="10" id="KW-1185">Reference proteome</keyword>
<feature type="transmembrane region" description="Helical" evidence="8">
    <location>
        <begin position="390"/>
        <end position="417"/>
    </location>
</feature>
<name>A0A0J1GPS6_9GAMM</name>
<evidence type="ECO:0000256" key="4">
    <source>
        <dbReference type="ARBA" id="ARBA00022475"/>
    </source>
</evidence>